<dbReference type="InterPro" id="IPR011701">
    <property type="entry name" value="MFS"/>
</dbReference>
<feature type="transmembrane region" description="Helical" evidence="1">
    <location>
        <begin position="12"/>
        <end position="29"/>
    </location>
</feature>
<dbReference type="GO" id="GO:0022857">
    <property type="term" value="F:transmembrane transporter activity"/>
    <property type="evidence" value="ECO:0007669"/>
    <property type="project" value="InterPro"/>
</dbReference>
<feature type="transmembrane region" description="Helical" evidence="1">
    <location>
        <begin position="233"/>
        <end position="255"/>
    </location>
</feature>
<protein>
    <submittedName>
        <fullName evidence="2">MFS transporter</fullName>
    </submittedName>
</protein>
<gene>
    <name evidence="2" type="ORF">DF196_03840</name>
</gene>
<keyword evidence="1" id="KW-0472">Membrane</keyword>
<dbReference type="PANTHER" id="PTHR11360:SF284">
    <property type="entry name" value="EG:103B4.3 PROTEIN-RELATED"/>
    <property type="match status" value="1"/>
</dbReference>
<organism evidence="2 3">
    <name type="scientific">Bifidobacterium callitrichidarum</name>
    <dbReference type="NCBI Taxonomy" id="2052941"/>
    <lineage>
        <taxon>Bacteria</taxon>
        <taxon>Bacillati</taxon>
        <taxon>Actinomycetota</taxon>
        <taxon>Actinomycetes</taxon>
        <taxon>Bifidobacteriales</taxon>
        <taxon>Bifidobacteriaceae</taxon>
        <taxon>Bifidobacterium</taxon>
    </lineage>
</organism>
<dbReference type="PANTHER" id="PTHR11360">
    <property type="entry name" value="MONOCARBOXYLATE TRANSPORTER"/>
    <property type="match status" value="1"/>
</dbReference>
<dbReference type="Gene3D" id="1.20.1250.20">
    <property type="entry name" value="MFS general substrate transporter like domains"/>
    <property type="match status" value="1"/>
</dbReference>
<name>A0A2U2NB29_9BIFI</name>
<accession>A0A2U2NB29</accession>
<dbReference type="OrthoDB" id="182417at2"/>
<evidence type="ECO:0000313" key="3">
    <source>
        <dbReference type="Proteomes" id="UP000245876"/>
    </source>
</evidence>
<dbReference type="InterPro" id="IPR050327">
    <property type="entry name" value="Proton-linked_MCT"/>
</dbReference>
<dbReference type="EMBL" id="QFFM01000006">
    <property type="protein sequence ID" value="PWG66322.1"/>
    <property type="molecule type" value="Genomic_DNA"/>
</dbReference>
<dbReference type="SUPFAM" id="SSF103473">
    <property type="entry name" value="MFS general substrate transporter"/>
    <property type="match status" value="1"/>
</dbReference>
<sequence length="419" mass="44308">MSANKSSARSWWVFIGCCVLSLVGFGLIVNTPGLYFTTLGEVLNVSRTQVALASSIMAFAALPSMLVAGKVMKLVDARILISVCVIGVAALFFIQSFFNAVWQFYVSFALMGILYVIPITLAPSVLLANWFEAKLGTVMGIALGLSGIGGTIFNPVVSWFITNLGWQNSYRITAVILLVCILPFSLFVFKFRPDESKGEYAYGHVEGKVENAGKDNAELPGLAAKQAFRTPTFILFAVVGILLQIVAAVVQHISAHEISQGLTLEQGALVVSGIMLGAAAGKASIGILLDYLKPELAIVIYSLIGLSGWGLMAVATTPTPAIAAGFMAGIGQGVVLVALPWFIRQSFGQRDYSEILSINGMIAGIASAIAVTAHGAVFDATGSYVPSLFGNVALYVVAAICMIIGFRMRPFKAVAKSGK</sequence>
<feature type="transmembrane region" description="Helical" evidence="1">
    <location>
        <begin position="384"/>
        <end position="406"/>
    </location>
</feature>
<dbReference type="RefSeq" id="WP_109056575.1">
    <property type="nucleotide sequence ID" value="NZ_QFFM01000006.1"/>
</dbReference>
<keyword evidence="1" id="KW-1133">Transmembrane helix</keyword>
<feature type="transmembrane region" description="Helical" evidence="1">
    <location>
        <begin position="296"/>
        <end position="315"/>
    </location>
</feature>
<feature type="transmembrane region" description="Helical" evidence="1">
    <location>
        <begin position="355"/>
        <end position="378"/>
    </location>
</feature>
<keyword evidence="3" id="KW-1185">Reference proteome</keyword>
<reference evidence="2 3" key="1">
    <citation type="journal article" date="2018" name="Int. J. Syst. Evol. Microbiol.">
        <title>Bifidobacterium callitrichidarum sp. nov. from the faeces of the emperor tamarin (Saguinus imperator).</title>
        <authorList>
            <person name="Modesto M."/>
            <person name="Michelini S."/>
            <person name="Sansosti M.C."/>
            <person name="De Filippo C."/>
            <person name="Cavalieri D."/>
            <person name="Qvirist L."/>
            <person name="Andlid T."/>
            <person name="Spiezio C."/>
            <person name="Sandri C."/>
            <person name="Pascarelli S."/>
            <person name="Sgorbati B."/>
            <person name="Mattarelli P."/>
        </authorList>
    </citation>
    <scope>NUCLEOTIDE SEQUENCE [LARGE SCALE GENOMIC DNA]</scope>
    <source>
        <strain evidence="2 3">TRI 5</strain>
    </source>
</reference>
<feature type="transmembrane region" description="Helical" evidence="1">
    <location>
        <begin position="79"/>
        <end position="98"/>
    </location>
</feature>
<proteinExistence type="predicted"/>
<feature type="transmembrane region" description="Helical" evidence="1">
    <location>
        <begin position="135"/>
        <end position="157"/>
    </location>
</feature>
<feature type="transmembrane region" description="Helical" evidence="1">
    <location>
        <begin position="169"/>
        <end position="189"/>
    </location>
</feature>
<keyword evidence="1" id="KW-0812">Transmembrane</keyword>
<dbReference type="Pfam" id="PF07690">
    <property type="entry name" value="MFS_1"/>
    <property type="match status" value="1"/>
</dbReference>
<evidence type="ECO:0000313" key="2">
    <source>
        <dbReference type="EMBL" id="PWG66322.1"/>
    </source>
</evidence>
<dbReference type="InterPro" id="IPR036259">
    <property type="entry name" value="MFS_trans_sf"/>
</dbReference>
<dbReference type="Proteomes" id="UP000245876">
    <property type="component" value="Unassembled WGS sequence"/>
</dbReference>
<feature type="transmembrane region" description="Helical" evidence="1">
    <location>
        <begin position="49"/>
        <end position="67"/>
    </location>
</feature>
<feature type="transmembrane region" description="Helical" evidence="1">
    <location>
        <begin position="104"/>
        <end position="128"/>
    </location>
</feature>
<evidence type="ECO:0000256" key="1">
    <source>
        <dbReference type="SAM" id="Phobius"/>
    </source>
</evidence>
<dbReference type="AlphaFoldDB" id="A0A2U2NB29"/>
<feature type="transmembrane region" description="Helical" evidence="1">
    <location>
        <begin position="267"/>
        <end position="289"/>
    </location>
</feature>
<feature type="transmembrane region" description="Helical" evidence="1">
    <location>
        <begin position="321"/>
        <end position="343"/>
    </location>
</feature>
<comment type="caution">
    <text evidence="2">The sequence shown here is derived from an EMBL/GenBank/DDBJ whole genome shotgun (WGS) entry which is preliminary data.</text>
</comment>